<gene>
    <name evidence="1" type="ORF">Syun_020805</name>
</gene>
<reference evidence="1 2" key="1">
    <citation type="submission" date="2024-01" db="EMBL/GenBank/DDBJ databases">
        <title>Genome assemblies of Stephania.</title>
        <authorList>
            <person name="Yang L."/>
        </authorList>
    </citation>
    <scope>NUCLEOTIDE SEQUENCE [LARGE SCALE GENOMIC DNA]</scope>
    <source>
        <strain evidence="1">YNDBR</strain>
        <tissue evidence="1">Leaf</tissue>
    </source>
</reference>
<protein>
    <submittedName>
        <fullName evidence="1">Uncharacterized protein</fullName>
    </submittedName>
</protein>
<dbReference type="EMBL" id="JBBNAF010000009">
    <property type="protein sequence ID" value="KAK9114008.1"/>
    <property type="molecule type" value="Genomic_DNA"/>
</dbReference>
<sequence>MKPLSNKSCLISLEWHQIGVVLTRKTHLQPTILMSDDGGTNVQVFLLSNAFNSSVIAEHHFGSVRAILTDVGSFRECIKAYGEVTTSAFDLETPVLLLVSIW</sequence>
<dbReference type="AlphaFoldDB" id="A0AAP0NP79"/>
<comment type="caution">
    <text evidence="1">The sequence shown here is derived from an EMBL/GenBank/DDBJ whole genome shotgun (WGS) entry which is preliminary data.</text>
</comment>
<accession>A0AAP0NP79</accession>
<dbReference type="Proteomes" id="UP001420932">
    <property type="component" value="Unassembled WGS sequence"/>
</dbReference>
<organism evidence="1 2">
    <name type="scientific">Stephania yunnanensis</name>
    <dbReference type="NCBI Taxonomy" id="152371"/>
    <lineage>
        <taxon>Eukaryota</taxon>
        <taxon>Viridiplantae</taxon>
        <taxon>Streptophyta</taxon>
        <taxon>Embryophyta</taxon>
        <taxon>Tracheophyta</taxon>
        <taxon>Spermatophyta</taxon>
        <taxon>Magnoliopsida</taxon>
        <taxon>Ranunculales</taxon>
        <taxon>Menispermaceae</taxon>
        <taxon>Menispermoideae</taxon>
        <taxon>Cissampelideae</taxon>
        <taxon>Stephania</taxon>
    </lineage>
</organism>
<proteinExistence type="predicted"/>
<evidence type="ECO:0000313" key="2">
    <source>
        <dbReference type="Proteomes" id="UP001420932"/>
    </source>
</evidence>
<evidence type="ECO:0000313" key="1">
    <source>
        <dbReference type="EMBL" id="KAK9114008.1"/>
    </source>
</evidence>
<keyword evidence="2" id="KW-1185">Reference proteome</keyword>
<name>A0AAP0NP79_9MAGN</name>